<comment type="subcellular location">
    <subcellularLocation>
        <location evidence="1">Membrane</location>
        <topology evidence="1">Single-pass type I membrane protein</topology>
    </subcellularLocation>
</comment>
<gene>
    <name evidence="12" type="ORF">PV328_005940</name>
</gene>
<evidence type="ECO:0000256" key="9">
    <source>
        <dbReference type="SAM" id="Coils"/>
    </source>
</evidence>
<feature type="repeat" description="Cys-rich GLG1" evidence="8">
    <location>
        <begin position="371"/>
        <end position="430"/>
    </location>
</feature>
<feature type="repeat" description="Cys-rich GLG1" evidence="8">
    <location>
        <begin position="1005"/>
        <end position="1065"/>
    </location>
</feature>
<dbReference type="AlphaFoldDB" id="A0AA39KT04"/>
<dbReference type="Proteomes" id="UP001168990">
    <property type="component" value="Unassembled WGS sequence"/>
</dbReference>
<dbReference type="GO" id="GO:0000139">
    <property type="term" value="C:Golgi membrane"/>
    <property type="evidence" value="ECO:0007669"/>
    <property type="project" value="InterPro"/>
</dbReference>
<dbReference type="EMBL" id="JAQQBS010000002">
    <property type="protein sequence ID" value="KAK0172644.1"/>
    <property type="molecule type" value="Genomic_DNA"/>
</dbReference>
<dbReference type="InterPro" id="IPR001893">
    <property type="entry name" value="Cys-rich_GLG1_repeat"/>
</dbReference>
<feature type="repeat" description="Cys-rich GLG1" evidence="8">
    <location>
        <begin position="434"/>
        <end position="496"/>
    </location>
</feature>
<evidence type="ECO:0000256" key="6">
    <source>
        <dbReference type="ARBA" id="ARBA00023136"/>
    </source>
</evidence>
<evidence type="ECO:0000256" key="4">
    <source>
        <dbReference type="ARBA" id="ARBA00022737"/>
    </source>
</evidence>
<evidence type="ECO:0000313" key="13">
    <source>
        <dbReference type="Proteomes" id="UP001168990"/>
    </source>
</evidence>
<dbReference type="InterPro" id="IPR017873">
    <property type="entry name" value="Cys-rich_GLG1_repeat_euk"/>
</dbReference>
<evidence type="ECO:0000256" key="1">
    <source>
        <dbReference type="ARBA" id="ARBA00004479"/>
    </source>
</evidence>
<sequence>MMIINMRCLWKFVFISIGLFGHFLALAEIQNAGAINHEEFLSHQMQDDSFAGIEWIFSGDRVKRSTRLLQINNEVDNDNFINDPNCQNYVKHLCYNTDSSNDDLGLLECVQTFKSNEVSAIDDHCQHAIWKHIVNLTNNENIQRLTKNVCSGGDIDELKCSTTNKEPGSYLACLIEKRENVKEQKCSEYIQRLKWVAFSDFKIITPMVSDCHDDIDKFKCGRIQPNREISQGQMLACLQGHIEQLDVKCRKKIYKVSELQADNIKLDRQLYMACTQDHIRFCSNIRPGSGQVYKCLMQHKLDVAMTKQCQDQLSRREKLIVSDYRVSKGLVKACKEDIKNNHCRKFVSDDKEIRLAQILLCLESVEKNSSKINSECQREMLDHRRLLLEDYRLSPEIVDDCSRDISKFCNGLEPGGRTIHCLMDHAKSKKKGSRITTECRRALEILIKETDAGEDWRVDPILREACQPVVDSSCQDVRGGNARVIYCLIDRLGTDAMNEACETALIQIQYFVARDYKLDPQLYRACKMDAVQLCHGKSAWADDGMQMDPERGPLILPCLYRYASHPQKNVSLKSECSDEIRRIMRQRAVSVDLQPEVEEVCLNELAMYCYDKTGKGEEILCLQQNLKQLNDKCKEAVSNLTEDQAEHVELNSVIMMACRRVMVKYCEQVFKYSRDEGDMMECLIEHKNELDSRLEYKCKAAIEHFQLISLENYRFTYKFKEACRPHVNRYCQKATTKAKVIECLSGIIQDDIMKNEQPRILKNCRQQIKAQLYQQRENIRLDPILGNACAVDIRKYCNNVDPGNSQVIECLALEKSKLSDTCHRQLFKVRQQEFQDNSMEYLPMNSCRLMIRQYCSEIADKSKSLECLKRWKDELAFDPKCRNLLNHMADPNSGYKLNVGLEKECSRDINSHCSELMINNRLDKDKMEEKVIRCLKIKFRQGKLTTKCERQMAVILRQAALNYHLNPLLTTLCSKEIDTICHADDEQPGKVEECLKMEFNKGNTEMREECRVEIANLIEEARADINVDPLLQKACLIDVNKYCSDVSQGNSRHFVCLQNAMNDGEKSLQPDCYKMLSTRIEMFQNAAKISLPNTLPELYATVNRSPSREFFMIVALTVVGVIFIIGLFCGRITRRTMIMKNK</sequence>
<keyword evidence="7" id="KW-0325">Glycoprotein</keyword>
<dbReference type="GO" id="GO:0017134">
    <property type="term" value="F:fibroblast growth factor binding"/>
    <property type="evidence" value="ECO:0007669"/>
    <property type="project" value="TreeGrafter"/>
</dbReference>
<proteinExistence type="predicted"/>
<evidence type="ECO:0000256" key="3">
    <source>
        <dbReference type="ARBA" id="ARBA00022729"/>
    </source>
</evidence>
<feature type="repeat" description="Cys-rich GLG1" evidence="8">
    <location>
        <begin position="759"/>
        <end position="819"/>
    </location>
</feature>
<keyword evidence="6 10" id="KW-0472">Membrane</keyword>
<organism evidence="12 13">
    <name type="scientific">Microctonus aethiopoides</name>
    <dbReference type="NCBI Taxonomy" id="144406"/>
    <lineage>
        <taxon>Eukaryota</taxon>
        <taxon>Metazoa</taxon>
        <taxon>Ecdysozoa</taxon>
        <taxon>Arthropoda</taxon>
        <taxon>Hexapoda</taxon>
        <taxon>Insecta</taxon>
        <taxon>Pterygota</taxon>
        <taxon>Neoptera</taxon>
        <taxon>Endopterygota</taxon>
        <taxon>Hymenoptera</taxon>
        <taxon>Apocrita</taxon>
        <taxon>Ichneumonoidea</taxon>
        <taxon>Braconidae</taxon>
        <taxon>Euphorinae</taxon>
        <taxon>Microctonus</taxon>
    </lineage>
</organism>
<comment type="caution">
    <text evidence="12">The sequence shown here is derived from an EMBL/GenBank/DDBJ whole genome shotgun (WGS) entry which is preliminary data.</text>
</comment>
<dbReference type="PANTHER" id="PTHR11884">
    <property type="entry name" value="SELECTIN LIGAND RELATED"/>
    <property type="match status" value="1"/>
</dbReference>
<dbReference type="PROSITE" id="PS51289">
    <property type="entry name" value="GLG1_C_RICH"/>
    <property type="match status" value="8"/>
</dbReference>
<keyword evidence="5 10" id="KW-1133">Transmembrane helix</keyword>
<reference evidence="12" key="2">
    <citation type="submission" date="2023-03" db="EMBL/GenBank/DDBJ databases">
        <authorList>
            <person name="Inwood S.N."/>
            <person name="Skelly J.G."/>
            <person name="Guhlin J."/>
            <person name="Harrop T.W.R."/>
            <person name="Goldson S.G."/>
            <person name="Dearden P.K."/>
        </authorList>
    </citation>
    <scope>NUCLEOTIDE SEQUENCE</scope>
    <source>
        <strain evidence="12">Irish</strain>
        <tissue evidence="12">Whole body</tissue>
    </source>
</reference>
<evidence type="ECO:0000256" key="11">
    <source>
        <dbReference type="SAM" id="SignalP"/>
    </source>
</evidence>
<evidence type="ECO:0000256" key="2">
    <source>
        <dbReference type="ARBA" id="ARBA00022692"/>
    </source>
</evidence>
<evidence type="ECO:0000256" key="7">
    <source>
        <dbReference type="ARBA" id="ARBA00023180"/>
    </source>
</evidence>
<keyword evidence="3 11" id="KW-0732">Signal</keyword>
<dbReference type="InterPro" id="IPR039728">
    <property type="entry name" value="GLG1"/>
</dbReference>
<feature type="signal peptide" evidence="11">
    <location>
        <begin position="1"/>
        <end position="27"/>
    </location>
</feature>
<dbReference type="PANTHER" id="PTHR11884:SF1">
    <property type="entry name" value="GOLGI APPARATUS PROTEIN 1"/>
    <property type="match status" value="1"/>
</dbReference>
<feature type="coiled-coil region" evidence="9">
    <location>
        <begin position="619"/>
        <end position="646"/>
    </location>
</feature>
<keyword evidence="4" id="KW-0677">Repeat</keyword>
<evidence type="ECO:0000256" key="8">
    <source>
        <dbReference type="PROSITE-ProRule" id="PRU00622"/>
    </source>
</evidence>
<name>A0AA39KT04_9HYME</name>
<evidence type="ECO:0000256" key="5">
    <source>
        <dbReference type="ARBA" id="ARBA00022989"/>
    </source>
</evidence>
<accession>A0AA39KT04</accession>
<keyword evidence="9" id="KW-0175">Coiled coil</keyword>
<feature type="repeat" description="Cys-rich GLG1" evidence="8">
    <location>
        <begin position="693"/>
        <end position="752"/>
    </location>
</feature>
<protein>
    <recommendedName>
        <fullName evidence="14">Golgi apparatus protein 1</fullName>
    </recommendedName>
</protein>
<keyword evidence="13" id="KW-1185">Reference proteome</keyword>
<feature type="repeat" description="Cys-rich GLG1" evidence="8">
    <location>
        <begin position="244"/>
        <end position="304"/>
    </location>
</feature>
<evidence type="ECO:0000256" key="10">
    <source>
        <dbReference type="SAM" id="Phobius"/>
    </source>
</evidence>
<feature type="repeat" description="Cys-rich GLG1" evidence="8">
    <location>
        <begin position="943"/>
        <end position="1003"/>
    </location>
</feature>
<feature type="transmembrane region" description="Helical" evidence="10">
    <location>
        <begin position="1110"/>
        <end position="1130"/>
    </location>
</feature>
<dbReference type="Pfam" id="PF00839">
    <property type="entry name" value="Cys_rich_FGFR"/>
    <property type="match status" value="14"/>
</dbReference>
<keyword evidence="2 10" id="KW-0812">Transmembrane</keyword>
<reference evidence="12" key="1">
    <citation type="journal article" date="2023" name="bioRxiv">
        <title>Scaffold-level genome assemblies of two parasitoid biocontrol wasps reveal the parthenogenesis mechanism and an associated novel virus.</title>
        <authorList>
            <person name="Inwood S."/>
            <person name="Skelly J."/>
            <person name="Guhlin J."/>
            <person name="Harrop T."/>
            <person name="Goldson S."/>
            <person name="Dearden P."/>
        </authorList>
    </citation>
    <scope>NUCLEOTIDE SEQUENCE</scope>
    <source>
        <strain evidence="12">Irish</strain>
        <tissue evidence="12">Whole body</tissue>
    </source>
</reference>
<feature type="repeat" description="Cys-rich GLG1" evidence="8">
    <location>
        <begin position="628"/>
        <end position="691"/>
    </location>
</feature>
<feature type="chain" id="PRO_5041265037" description="Golgi apparatus protein 1" evidence="11">
    <location>
        <begin position="28"/>
        <end position="1142"/>
    </location>
</feature>
<evidence type="ECO:0008006" key="14">
    <source>
        <dbReference type="Google" id="ProtNLM"/>
    </source>
</evidence>
<evidence type="ECO:0000313" key="12">
    <source>
        <dbReference type="EMBL" id="KAK0172644.1"/>
    </source>
</evidence>